<dbReference type="GO" id="GO:0008757">
    <property type="term" value="F:S-adenosylmethionine-dependent methyltransferase activity"/>
    <property type="evidence" value="ECO:0007669"/>
    <property type="project" value="InterPro"/>
</dbReference>
<dbReference type="InterPro" id="IPR052356">
    <property type="entry name" value="Thiol_S-MT"/>
</dbReference>
<gene>
    <name evidence="2" type="ORF">BN12_960003</name>
</gene>
<evidence type="ECO:0000313" key="3">
    <source>
        <dbReference type="Proteomes" id="UP000035721"/>
    </source>
</evidence>
<evidence type="ECO:0000313" key="2">
    <source>
        <dbReference type="EMBL" id="CCH80481.1"/>
    </source>
</evidence>
<evidence type="ECO:0000259" key="1">
    <source>
        <dbReference type="Pfam" id="PF08241"/>
    </source>
</evidence>
<keyword evidence="2" id="KW-0489">Methyltransferase</keyword>
<feature type="domain" description="Methyltransferase type 11" evidence="1">
    <location>
        <begin position="31"/>
        <end position="124"/>
    </location>
</feature>
<dbReference type="Proteomes" id="UP000035721">
    <property type="component" value="Unassembled WGS sequence"/>
</dbReference>
<dbReference type="AlphaFoldDB" id="A0A077M3S2"/>
<reference evidence="2 3" key="1">
    <citation type="journal article" date="2013" name="ISME J.">
        <title>A metabolic model for members of the genus Tetrasphaera involved in enhanced biological phosphorus removal.</title>
        <authorList>
            <person name="Kristiansen R."/>
            <person name="Nguyen H.T.T."/>
            <person name="Saunders A.M."/>
            <person name="Nielsen J.L."/>
            <person name="Wimmer R."/>
            <person name="Le V.Q."/>
            <person name="McIlroy S.J."/>
            <person name="Petrovski S."/>
            <person name="Seviour R.J."/>
            <person name="Calteau A."/>
            <person name="Nielsen K.L."/>
            <person name="Nielsen P.H."/>
        </authorList>
    </citation>
    <scope>NUCLEOTIDE SEQUENCE [LARGE SCALE GENOMIC DNA]</scope>
    <source>
        <strain evidence="2 3">T1-X7</strain>
    </source>
</reference>
<dbReference type="PANTHER" id="PTHR45036:SF1">
    <property type="entry name" value="METHYLTRANSFERASE LIKE 7A"/>
    <property type="match status" value="1"/>
</dbReference>
<protein>
    <submittedName>
        <fullName evidence="2">Methyltransferase type 11</fullName>
    </submittedName>
</protein>
<dbReference type="Pfam" id="PF08241">
    <property type="entry name" value="Methyltransf_11"/>
    <property type="match status" value="1"/>
</dbReference>
<keyword evidence="3" id="KW-1185">Reference proteome</keyword>
<accession>A0A077M3S2</accession>
<dbReference type="STRING" id="1194083.BN12_960003"/>
<comment type="caution">
    <text evidence="2">The sequence shown here is derived from an EMBL/GenBank/DDBJ whole genome shotgun (WGS) entry which is preliminary data.</text>
</comment>
<sequence length="207" mass="22223">MQRAHLRPASVAEVRSQWRARVLPTLHGTVLDVGAGDGSSRTHLPADASVTLLEPHATSARRLERLAARSAGVRVLPAPAESIPLPAASVDTAICCLVLCSVMDQDLALEEIRRVLRPGGRLFVLEHVAARPGSWACRGQRLIAPVSRRFDRGCDPARDTEAALRRSGLRVVDLRRLDAAGPMGVRIPHLEGVLARPDRAPSASESA</sequence>
<dbReference type="Gene3D" id="3.40.50.150">
    <property type="entry name" value="Vaccinia Virus protein VP39"/>
    <property type="match status" value="1"/>
</dbReference>
<organism evidence="2 3">
    <name type="scientific">Nostocoides japonicum T1-X7</name>
    <dbReference type="NCBI Taxonomy" id="1194083"/>
    <lineage>
        <taxon>Bacteria</taxon>
        <taxon>Bacillati</taxon>
        <taxon>Actinomycetota</taxon>
        <taxon>Actinomycetes</taxon>
        <taxon>Micrococcales</taxon>
        <taxon>Intrasporangiaceae</taxon>
        <taxon>Nostocoides</taxon>
    </lineage>
</organism>
<dbReference type="InterPro" id="IPR013216">
    <property type="entry name" value="Methyltransf_11"/>
</dbReference>
<keyword evidence="2" id="KW-0808">Transferase</keyword>
<name>A0A077M3S2_9MICO</name>
<dbReference type="SUPFAM" id="SSF53335">
    <property type="entry name" value="S-adenosyl-L-methionine-dependent methyltransferases"/>
    <property type="match status" value="1"/>
</dbReference>
<dbReference type="InterPro" id="IPR029063">
    <property type="entry name" value="SAM-dependent_MTases_sf"/>
</dbReference>
<dbReference type="GO" id="GO:0032259">
    <property type="term" value="P:methylation"/>
    <property type="evidence" value="ECO:0007669"/>
    <property type="project" value="UniProtKB-KW"/>
</dbReference>
<dbReference type="RefSeq" id="WP_268807006.1">
    <property type="nucleotide sequence ID" value="NZ_HF570958.1"/>
</dbReference>
<proteinExistence type="predicted"/>
<dbReference type="CDD" id="cd02440">
    <property type="entry name" value="AdoMet_MTases"/>
    <property type="match status" value="1"/>
</dbReference>
<dbReference type="PANTHER" id="PTHR45036">
    <property type="entry name" value="METHYLTRANSFERASE LIKE 7B"/>
    <property type="match status" value="1"/>
</dbReference>
<dbReference type="EMBL" id="CAJB01000432">
    <property type="protein sequence ID" value="CCH80481.1"/>
    <property type="molecule type" value="Genomic_DNA"/>
</dbReference>